<dbReference type="PANTHER" id="PTHR11452:SF75">
    <property type="entry name" value="ALPHA-GALACTOSIDASE MEL1"/>
    <property type="match status" value="1"/>
</dbReference>
<evidence type="ECO:0000256" key="5">
    <source>
        <dbReference type="RuleBase" id="RU361168"/>
    </source>
</evidence>
<dbReference type="Pfam" id="PF16499">
    <property type="entry name" value="Melibiase_2"/>
    <property type="match status" value="1"/>
</dbReference>
<dbReference type="InterPro" id="IPR041233">
    <property type="entry name" value="Melibiase_C"/>
</dbReference>
<sequence length="736" mass="83251">MKTKLLVAALCFAASAFAQQKLEFPTAKFKVGDDMVWRSPDFDDSRWNSINTFYSWEMQGYDYNGFAWYRIRFTLPREMRDKSYYKDWLHIYMAKIDDADETYLNGKLIGKTGAFPGDSGGYTTAFTVERNYKIAVDDPILRWGEENVIAVRVYDDSGIGGIGNGTPRLYINDLIDMLTVSSEFESSDNAAQCRIVMKNDAAENQKGQFRIVTTDTNTGKMLASVSGKLNLTPGKELVRRISYPKNERIEVRVQYTDGRTGKQTDTRIITPYILTPPPAPEPRINSPRVFGVRPSSPILFKVAASGEKPLVYSARNLPENVTIDPATGVLEGSVAQKGDYDIEVEVSNARGKAVQHFVLKVGDKLSLTPPMGWNSWNCWGESVTQEKVAASARALIDKGLIDYGWSYINIDDVWQAKKRTADGRLLPGPHFPDIRDISDWLHSEGLKLGIYSSPGPTTCAHQLGSWGYEALDAATYAEWGIDYLKYDWCGYDQIFHQQKEMSITAFMKPYLVMERELRKQDRDIVYSICQYGMRDVWQWGEAAGGNCWRTTEDIVDTWESLRSIAMRQRDLADFAKPGHWNDPDMLVIGKVGWGPNLHPTRLTVDEQYLHVTLWNLLASPLLIGCDLAQIDDFTLGLLTNPEVNEVNQDPLGKQARVRKKVGETDIWVKEMEDGSHAVGIVNWAEHDVELEWNPGEAGLEGISRVRDLWRRTDVPFDSSSLKTNVPKHGAVLYRFY</sequence>
<dbReference type="SUPFAM" id="SSF49785">
    <property type="entry name" value="Galactose-binding domain-like"/>
    <property type="match status" value="1"/>
</dbReference>
<evidence type="ECO:0000256" key="3">
    <source>
        <dbReference type="ARBA" id="ARBA00022801"/>
    </source>
</evidence>
<evidence type="ECO:0000256" key="1">
    <source>
        <dbReference type="ARBA" id="ARBA00009743"/>
    </source>
</evidence>
<accession>A0ABY5V9G0</accession>
<dbReference type="PRINTS" id="PR00740">
    <property type="entry name" value="GLHYDRLASE27"/>
</dbReference>
<keyword evidence="2 6" id="KW-0732">Signal</keyword>
<feature type="signal peptide" evidence="6">
    <location>
        <begin position="1"/>
        <end position="18"/>
    </location>
</feature>
<keyword evidence="3 5" id="KW-0378">Hydrolase</keyword>
<dbReference type="SUPFAM" id="SSF51445">
    <property type="entry name" value="(Trans)glycosidases"/>
    <property type="match status" value="1"/>
</dbReference>
<gene>
    <name evidence="8" type="ORF">NQ519_03135</name>
</gene>
<dbReference type="InterPro" id="IPR008979">
    <property type="entry name" value="Galactose-bd-like_sf"/>
</dbReference>
<protein>
    <recommendedName>
        <fullName evidence="5">Alpha-galactosidase</fullName>
        <ecNumber evidence="5">3.2.1.22</ecNumber>
    </recommendedName>
    <alternativeName>
        <fullName evidence="5">Melibiase</fullName>
    </alternativeName>
</protein>
<name>A0ABY5V9G0_9BACT</name>
<dbReference type="EMBL" id="CP102252">
    <property type="protein sequence ID" value="UWN65849.1"/>
    <property type="molecule type" value="Genomic_DNA"/>
</dbReference>
<comment type="similarity">
    <text evidence="1 5">Belongs to the glycosyl hydrolase 27 family.</text>
</comment>
<dbReference type="Pfam" id="PF17801">
    <property type="entry name" value="Melibiase_C"/>
    <property type="match status" value="1"/>
</dbReference>
<dbReference type="Proteomes" id="UP001058267">
    <property type="component" value="Chromosome"/>
</dbReference>
<dbReference type="Gene3D" id="2.60.40.10">
    <property type="entry name" value="Immunoglobulins"/>
    <property type="match status" value="1"/>
</dbReference>
<dbReference type="RefSeq" id="WP_044118573.1">
    <property type="nucleotide sequence ID" value="NZ_CP102252.1"/>
</dbReference>
<evidence type="ECO:0000313" key="8">
    <source>
        <dbReference type="EMBL" id="UWN65849.1"/>
    </source>
</evidence>
<evidence type="ECO:0000259" key="7">
    <source>
        <dbReference type="Pfam" id="PF17801"/>
    </source>
</evidence>
<proteinExistence type="inferred from homology"/>
<dbReference type="Gene3D" id="2.60.120.260">
    <property type="entry name" value="Galactose-binding domain-like"/>
    <property type="match status" value="1"/>
</dbReference>
<reference evidence="8" key="1">
    <citation type="journal article" date="2022" name="Cell">
        <title>Design, construction, and in vivo augmentation of a complex gut microbiome.</title>
        <authorList>
            <person name="Cheng A.G."/>
            <person name="Ho P.Y."/>
            <person name="Aranda-Diaz A."/>
            <person name="Jain S."/>
            <person name="Yu F.B."/>
            <person name="Meng X."/>
            <person name="Wang M."/>
            <person name="Iakiviak M."/>
            <person name="Nagashima K."/>
            <person name="Zhao A."/>
            <person name="Murugkar P."/>
            <person name="Patil A."/>
            <person name="Atabakhsh K."/>
            <person name="Weakley A."/>
            <person name="Yan J."/>
            <person name="Brumbaugh A.R."/>
            <person name="Higginbottom S."/>
            <person name="Dimas A."/>
            <person name="Shiver A.L."/>
            <person name="Deutschbauer A."/>
            <person name="Neff N."/>
            <person name="Sonnenburg J.L."/>
            <person name="Huang K.C."/>
            <person name="Fischbach M.A."/>
        </authorList>
    </citation>
    <scope>NUCLEOTIDE SEQUENCE</scope>
    <source>
        <strain evidence="8">JC50</strain>
    </source>
</reference>
<dbReference type="Gene3D" id="3.20.20.70">
    <property type="entry name" value="Aldolase class I"/>
    <property type="match status" value="1"/>
</dbReference>
<dbReference type="Gene3D" id="2.60.40.1180">
    <property type="entry name" value="Golgi alpha-mannosidase II"/>
    <property type="match status" value="1"/>
</dbReference>
<evidence type="ECO:0000256" key="4">
    <source>
        <dbReference type="ARBA" id="ARBA00023295"/>
    </source>
</evidence>
<dbReference type="InterPro" id="IPR017853">
    <property type="entry name" value="GH"/>
</dbReference>
<keyword evidence="9" id="KW-1185">Reference proteome</keyword>
<dbReference type="SUPFAM" id="SSF49313">
    <property type="entry name" value="Cadherin-like"/>
    <property type="match status" value="1"/>
</dbReference>
<evidence type="ECO:0000313" key="9">
    <source>
        <dbReference type="Proteomes" id="UP001058267"/>
    </source>
</evidence>
<keyword evidence="4 5" id="KW-0326">Glycosidase</keyword>
<feature type="chain" id="PRO_5046919161" description="Alpha-galactosidase" evidence="6">
    <location>
        <begin position="19"/>
        <end position="736"/>
    </location>
</feature>
<evidence type="ECO:0000256" key="6">
    <source>
        <dbReference type="SAM" id="SignalP"/>
    </source>
</evidence>
<dbReference type="InterPro" id="IPR013785">
    <property type="entry name" value="Aldolase_TIM"/>
</dbReference>
<organism evidence="8 9">
    <name type="scientific">Alistipes senegalensis JC50</name>
    <dbReference type="NCBI Taxonomy" id="1033732"/>
    <lineage>
        <taxon>Bacteria</taxon>
        <taxon>Pseudomonadati</taxon>
        <taxon>Bacteroidota</taxon>
        <taxon>Bacteroidia</taxon>
        <taxon>Bacteroidales</taxon>
        <taxon>Rikenellaceae</taxon>
        <taxon>Alistipes</taxon>
    </lineage>
</organism>
<dbReference type="SUPFAM" id="SSF51011">
    <property type="entry name" value="Glycosyl hydrolase domain"/>
    <property type="match status" value="1"/>
</dbReference>
<dbReference type="InterPro" id="IPR002241">
    <property type="entry name" value="Glyco_hydro_27"/>
</dbReference>
<comment type="catalytic activity">
    <reaction evidence="5">
        <text>Hydrolysis of terminal, non-reducing alpha-D-galactose residues in alpha-D-galactosides, including galactose oligosaccharides, galactomannans and galactolipids.</text>
        <dbReference type="EC" id="3.2.1.22"/>
    </reaction>
</comment>
<dbReference type="PANTHER" id="PTHR11452">
    <property type="entry name" value="ALPHA-GALACTOSIDASE/ALPHA-N-ACETYLGALACTOSAMINIDASE"/>
    <property type="match status" value="1"/>
</dbReference>
<dbReference type="InterPro" id="IPR013780">
    <property type="entry name" value="Glyco_hydro_b"/>
</dbReference>
<evidence type="ECO:0000256" key="2">
    <source>
        <dbReference type="ARBA" id="ARBA00022729"/>
    </source>
</evidence>
<dbReference type="InterPro" id="IPR015919">
    <property type="entry name" value="Cadherin-like_sf"/>
</dbReference>
<dbReference type="Pfam" id="PF05345">
    <property type="entry name" value="He_PIG"/>
    <property type="match status" value="1"/>
</dbReference>
<dbReference type="InterPro" id="IPR013783">
    <property type="entry name" value="Ig-like_fold"/>
</dbReference>
<keyword evidence="5" id="KW-1015">Disulfide bond</keyword>
<dbReference type="EC" id="3.2.1.22" evidence="5"/>
<dbReference type="CDD" id="cd14792">
    <property type="entry name" value="GH27"/>
    <property type="match status" value="1"/>
</dbReference>
<feature type="domain" description="Alpha galactosidase C-terminal" evidence="7">
    <location>
        <begin position="662"/>
        <end position="735"/>
    </location>
</feature>